<name>A0A7W4NSX4_9PROT</name>
<gene>
    <name evidence="1" type="ORF">HLH48_20615</name>
</gene>
<organism evidence="1 2">
    <name type="scientific">Gluconacetobacter sacchari</name>
    <dbReference type="NCBI Taxonomy" id="92759"/>
    <lineage>
        <taxon>Bacteria</taxon>
        <taxon>Pseudomonadati</taxon>
        <taxon>Pseudomonadota</taxon>
        <taxon>Alphaproteobacteria</taxon>
        <taxon>Acetobacterales</taxon>
        <taxon>Acetobacteraceae</taxon>
        <taxon>Gluconacetobacter</taxon>
    </lineage>
</organism>
<evidence type="ECO:0000313" key="2">
    <source>
        <dbReference type="Proteomes" id="UP000589085"/>
    </source>
</evidence>
<dbReference type="AlphaFoldDB" id="A0A7W4NSX4"/>
<protein>
    <submittedName>
        <fullName evidence="1">Uncharacterized protein</fullName>
    </submittedName>
</protein>
<dbReference type="Proteomes" id="UP000589085">
    <property type="component" value="Unassembled WGS sequence"/>
</dbReference>
<evidence type="ECO:0000313" key="1">
    <source>
        <dbReference type="EMBL" id="MBB2162523.1"/>
    </source>
</evidence>
<comment type="caution">
    <text evidence="1">The sequence shown here is derived from an EMBL/GenBank/DDBJ whole genome shotgun (WGS) entry which is preliminary data.</text>
</comment>
<dbReference type="EMBL" id="JABEQJ010000041">
    <property type="protein sequence ID" value="MBB2162523.1"/>
    <property type="molecule type" value="Genomic_DNA"/>
</dbReference>
<proteinExistence type="predicted"/>
<reference evidence="1 2" key="1">
    <citation type="submission" date="2020-04" db="EMBL/GenBank/DDBJ databases">
        <title>Description of novel Gluconacetobacter.</title>
        <authorList>
            <person name="Sombolestani A."/>
        </authorList>
    </citation>
    <scope>NUCLEOTIDE SEQUENCE [LARGE SCALE GENOMIC DNA]</scope>
    <source>
        <strain evidence="1 2">LMG 19747</strain>
    </source>
</reference>
<dbReference type="RefSeq" id="WP_182999343.1">
    <property type="nucleotide sequence ID" value="NZ_JABEQJ010000041.1"/>
</dbReference>
<accession>A0A7W4NSX4</accession>
<sequence>MSLPQIFTLRGRRIPWLRIVAAGCLLAVSTIALTDHLTLSRLADQTRRNNPDVQLSVLVARMTDLERLADPDRHRPKPASQTELATARRLLEARITRLEEEQAAVVHTDDVRALQTRVTAIEAQREQERLALTTAPMVPRHASPPPRPLAPPFRVMGVELRGGERFLSFTPAMTASLASARLLHAGESERGWQLQALEPHAALFRVNGTAQRVALP</sequence>